<feature type="domain" description="Thioesterase" evidence="1">
    <location>
        <begin position="80"/>
        <end position="123"/>
    </location>
</feature>
<evidence type="ECO:0000259" key="1">
    <source>
        <dbReference type="Pfam" id="PF00975"/>
    </source>
</evidence>
<evidence type="ECO:0000313" key="3">
    <source>
        <dbReference type="Proteomes" id="UP000481417"/>
    </source>
</evidence>
<dbReference type="SUPFAM" id="SSF53474">
    <property type="entry name" value="alpha/beta-Hydrolases"/>
    <property type="match status" value="1"/>
</dbReference>
<comment type="caution">
    <text evidence="2">The sequence shown here is derived from an EMBL/GenBank/DDBJ whole genome shotgun (WGS) entry which is preliminary data.</text>
</comment>
<protein>
    <recommendedName>
        <fullName evidence="1">Thioesterase domain-containing protein</fullName>
    </recommendedName>
</protein>
<dbReference type="RefSeq" id="WP_154765852.1">
    <property type="nucleotide sequence ID" value="NZ_WMBT01000015.1"/>
</dbReference>
<keyword evidence="3" id="KW-1185">Reference proteome</keyword>
<dbReference type="Pfam" id="PF00975">
    <property type="entry name" value="Thioesterase"/>
    <property type="match status" value="1"/>
</dbReference>
<dbReference type="Proteomes" id="UP000481417">
    <property type="component" value="Unassembled WGS sequence"/>
</dbReference>
<proteinExistence type="predicted"/>
<dbReference type="InterPro" id="IPR029058">
    <property type="entry name" value="AB_hydrolase_fold"/>
</dbReference>
<accession>A0A6L6HUQ8</accession>
<evidence type="ECO:0000313" key="2">
    <source>
        <dbReference type="EMBL" id="MTE01775.1"/>
    </source>
</evidence>
<reference evidence="2 3" key="1">
    <citation type="submission" date="2019-11" db="EMBL/GenBank/DDBJ databases">
        <authorList>
            <person name="Lang L."/>
        </authorList>
    </citation>
    <scope>NUCLEOTIDE SEQUENCE [LARGE SCALE GENOMIC DNA]</scope>
    <source>
        <strain evidence="2 3">YIM 132242</strain>
    </source>
</reference>
<organism evidence="2 3">
    <name type="scientific">Paracoccus lichenicola</name>
    <dbReference type="NCBI Taxonomy" id="2665644"/>
    <lineage>
        <taxon>Bacteria</taxon>
        <taxon>Pseudomonadati</taxon>
        <taxon>Pseudomonadota</taxon>
        <taxon>Alphaproteobacteria</taxon>
        <taxon>Rhodobacterales</taxon>
        <taxon>Paracoccaceae</taxon>
        <taxon>Paracoccus</taxon>
    </lineage>
</organism>
<dbReference type="AlphaFoldDB" id="A0A6L6HUQ8"/>
<dbReference type="Gene3D" id="3.40.50.1820">
    <property type="entry name" value="alpha/beta hydrolase"/>
    <property type="match status" value="1"/>
</dbReference>
<name>A0A6L6HUQ8_9RHOB</name>
<dbReference type="InterPro" id="IPR001031">
    <property type="entry name" value="Thioesterase"/>
</dbReference>
<dbReference type="EMBL" id="WMBT01000015">
    <property type="protein sequence ID" value="MTE01775.1"/>
    <property type="molecule type" value="Genomic_DNA"/>
</dbReference>
<gene>
    <name evidence="2" type="ORF">GIY56_15910</name>
</gene>
<sequence length="281" mass="30852">MNGGPARRLPATLVRLTGPGQAGSLVFMPDMGGSVFYARALVQEIGGLAGCLGTRLDPALSADLGRLTVPELGRRLAQDIARAGLPQPLHLGGFSFAGYVAFEAARHLDALGLQVETLWLFDSEVLRKVPGFRRWHAPLAETRRALGFTRRNWRVMLGGRPHPEVLHAYEEVPMYLWEHPEGCREIIRGLYRASTEYRPEPWPDPRLLGRTVVLRGVLERRHRGFPDDLGWRQLIPRCDVVDVGGKHLGMMTDPGAVSQVAAAMREGLAAGIGNTMGRTSA</sequence>